<accession>A0A2U3N2L1</accession>
<evidence type="ECO:0000256" key="1">
    <source>
        <dbReference type="ARBA" id="ARBA00004127"/>
    </source>
</evidence>
<feature type="domain" description="DUF1232" evidence="6">
    <location>
        <begin position="35"/>
        <end position="70"/>
    </location>
</feature>
<dbReference type="RefSeq" id="WP_228212287.1">
    <property type="nucleotide sequence ID" value="NZ_OOGT01000189.1"/>
</dbReference>
<keyword evidence="4 5" id="KW-0472">Membrane</keyword>
<feature type="transmembrane region" description="Helical" evidence="5">
    <location>
        <begin position="99"/>
        <end position="123"/>
    </location>
</feature>
<feature type="transmembrane region" description="Helical" evidence="5">
    <location>
        <begin position="32"/>
        <end position="49"/>
    </location>
</feature>
<protein>
    <recommendedName>
        <fullName evidence="6">DUF1232 domain-containing protein</fullName>
    </recommendedName>
</protein>
<dbReference type="InterPro" id="IPR010652">
    <property type="entry name" value="DUF1232"/>
</dbReference>
<evidence type="ECO:0000259" key="6">
    <source>
        <dbReference type="Pfam" id="PF06803"/>
    </source>
</evidence>
<evidence type="ECO:0000313" key="8">
    <source>
        <dbReference type="Proteomes" id="UP000245974"/>
    </source>
</evidence>
<keyword evidence="2 5" id="KW-0812">Transmembrane</keyword>
<gene>
    <name evidence="7" type="ORF">KPC_3089</name>
</gene>
<dbReference type="InParanoid" id="A0A2U3N2L1"/>
<dbReference type="EMBL" id="OOGT01000189">
    <property type="protein sequence ID" value="SPL71911.1"/>
    <property type="molecule type" value="Genomic_DNA"/>
</dbReference>
<evidence type="ECO:0000256" key="2">
    <source>
        <dbReference type="ARBA" id="ARBA00022692"/>
    </source>
</evidence>
<organism evidence="7 8">
    <name type="scientific">Acinetobacter stercoris</name>
    <dbReference type="NCBI Taxonomy" id="2126983"/>
    <lineage>
        <taxon>Bacteria</taxon>
        <taxon>Pseudomonadati</taxon>
        <taxon>Pseudomonadota</taxon>
        <taxon>Gammaproteobacteria</taxon>
        <taxon>Moraxellales</taxon>
        <taxon>Moraxellaceae</taxon>
        <taxon>Acinetobacter</taxon>
    </lineage>
</organism>
<dbReference type="Proteomes" id="UP000245974">
    <property type="component" value="Unassembled WGS sequence"/>
</dbReference>
<proteinExistence type="predicted"/>
<name>A0A2U3N2L1_9GAMM</name>
<reference evidence="8" key="1">
    <citation type="submission" date="2018-03" db="EMBL/GenBank/DDBJ databases">
        <authorList>
            <person name="Blom J."/>
        </authorList>
    </citation>
    <scope>NUCLEOTIDE SEQUENCE [LARGE SCALE GENOMIC DNA]</scope>
    <source>
        <strain evidence="8">KPC-SM-21</strain>
    </source>
</reference>
<dbReference type="GO" id="GO:0012505">
    <property type="term" value="C:endomembrane system"/>
    <property type="evidence" value="ECO:0007669"/>
    <property type="project" value="UniProtKB-SubCell"/>
</dbReference>
<evidence type="ECO:0000256" key="3">
    <source>
        <dbReference type="ARBA" id="ARBA00022989"/>
    </source>
</evidence>
<evidence type="ECO:0000256" key="4">
    <source>
        <dbReference type="ARBA" id="ARBA00023136"/>
    </source>
</evidence>
<keyword evidence="8" id="KW-1185">Reference proteome</keyword>
<dbReference type="Pfam" id="PF06803">
    <property type="entry name" value="DUF1232"/>
    <property type="match status" value="1"/>
</dbReference>
<sequence>MFMLAKIKQWVKVLKQQVIVVWLVARDDRTPVFIKMLAFFFAAYALSPIDLIPDFIPIICYLDDMIIVPLGLFLVIKCTPDTIIQDCRTRALSISKRPVSRWAACIIIILWCTLLLLLFNIFLDLYLENENKIFDILSEIFQVF</sequence>
<dbReference type="AlphaFoldDB" id="A0A2U3N2L1"/>
<evidence type="ECO:0000313" key="7">
    <source>
        <dbReference type="EMBL" id="SPL71911.1"/>
    </source>
</evidence>
<feature type="transmembrane region" description="Helical" evidence="5">
    <location>
        <begin position="55"/>
        <end position="78"/>
    </location>
</feature>
<keyword evidence="3 5" id="KW-1133">Transmembrane helix</keyword>
<evidence type="ECO:0000256" key="5">
    <source>
        <dbReference type="SAM" id="Phobius"/>
    </source>
</evidence>
<comment type="subcellular location">
    <subcellularLocation>
        <location evidence="1">Endomembrane system</location>
        <topology evidence="1">Multi-pass membrane protein</topology>
    </subcellularLocation>
</comment>